<dbReference type="Proteomes" id="UP001390963">
    <property type="component" value="Unassembled WGS sequence"/>
</dbReference>
<dbReference type="EMBL" id="JBANCF010000003">
    <property type="protein sequence ID" value="MEM0573232.1"/>
    <property type="molecule type" value="Genomic_DNA"/>
</dbReference>
<evidence type="ECO:0000313" key="4">
    <source>
        <dbReference type="Proteomes" id="UP001390963"/>
    </source>
</evidence>
<gene>
    <name evidence="2" type="ORF">VZD24_06875</name>
    <name evidence="1" type="ORF">VZD85_05695</name>
</gene>
<sequence>MKLALFILAVSCFGINASVGQKIIEKQFFTEDITTLSIEDNAIFKITVYTSEEKEIKFSAHISGEHSENVIIEENFSEGKLSLKTGFAPFFVLNNDKLAAHKLMAIEVKLIVPETLSLEIKSKLASVAIDGTIKNLAVSLQRGNCFATNFSGNAHLKTTDGTITVYAADAVGGKAISTRGKIENNLPPNGKFFIEAESINGNIRMLQTK</sequence>
<comment type="caution">
    <text evidence="1">The sequence shown here is derived from an EMBL/GenBank/DDBJ whole genome shotgun (WGS) entry which is preliminary data.</text>
</comment>
<evidence type="ECO:0000313" key="3">
    <source>
        <dbReference type="Proteomes" id="UP001388259"/>
    </source>
</evidence>
<evidence type="ECO:0000313" key="2">
    <source>
        <dbReference type="EMBL" id="MEM0573232.1"/>
    </source>
</evidence>
<dbReference type="AlphaFoldDB" id="A0AB35YSV7"/>
<dbReference type="EMBL" id="JAZBJM010000003">
    <property type="protein sequence ID" value="MEM0517836.1"/>
    <property type="molecule type" value="Genomic_DNA"/>
</dbReference>
<organism evidence="1 3">
    <name type="scientific">Aequorivita flava</name>
    <dbReference type="NCBI Taxonomy" id="3114371"/>
    <lineage>
        <taxon>Bacteria</taxon>
        <taxon>Pseudomonadati</taxon>
        <taxon>Bacteroidota</taxon>
        <taxon>Flavobacteriia</taxon>
        <taxon>Flavobacteriales</taxon>
        <taxon>Flavobacteriaceae</taxon>
        <taxon>Aequorivita</taxon>
    </lineage>
</organism>
<proteinExistence type="predicted"/>
<accession>A0AB35YSV7</accession>
<evidence type="ECO:0000313" key="1">
    <source>
        <dbReference type="EMBL" id="MEM0517836.1"/>
    </source>
</evidence>
<dbReference type="RefSeq" id="WP_342686973.1">
    <property type="nucleotide sequence ID" value="NZ_JAZBJM010000003.1"/>
</dbReference>
<keyword evidence="4" id="KW-1185">Reference proteome</keyword>
<reference evidence="1 4" key="1">
    <citation type="submission" date="2024-01" db="EMBL/GenBank/DDBJ databases">
        <title>Aequorivita flavus sp. nov., isolated from deep-sea sediment.</title>
        <authorList>
            <person name="Chen X."/>
        </authorList>
    </citation>
    <scope>NUCLEOTIDE SEQUENCE</scope>
    <source>
        <strain evidence="1">MCCC 1A16923</strain>
        <strain evidence="2 4">MCCC 1A16935</strain>
    </source>
</reference>
<name>A0AB35YSV7_9FLAO</name>
<dbReference type="Proteomes" id="UP001388259">
    <property type="component" value="Unassembled WGS sequence"/>
</dbReference>
<protein>
    <submittedName>
        <fullName evidence="1">DUF4097 family beta strand repeat-containing protein</fullName>
    </submittedName>
</protein>